<accession>A0A0C2CQT6</accession>
<dbReference type="InterPro" id="IPR024038">
    <property type="entry name" value="MYXO-CTERM"/>
</dbReference>
<name>A0A0C2CQT6_9BACT</name>
<dbReference type="AlphaFoldDB" id="A0A0C2CQT6"/>
<evidence type="ECO:0000313" key="3">
    <source>
        <dbReference type="Proteomes" id="UP000031599"/>
    </source>
</evidence>
<protein>
    <submittedName>
        <fullName evidence="2">Putative internalin</fullName>
    </submittedName>
</protein>
<dbReference type="PANTHER" id="PTHR34819:SF3">
    <property type="entry name" value="CELL SURFACE PROTEIN"/>
    <property type="match status" value="1"/>
</dbReference>
<evidence type="ECO:0000256" key="1">
    <source>
        <dbReference type="SAM" id="MobiDB-lite"/>
    </source>
</evidence>
<gene>
    <name evidence="2" type="ORF">DB30_07939</name>
</gene>
<reference evidence="2 3" key="1">
    <citation type="submission" date="2014-12" db="EMBL/GenBank/DDBJ databases">
        <title>Genome assembly of Enhygromyxa salina DSM 15201.</title>
        <authorList>
            <person name="Sharma G."/>
            <person name="Subramanian S."/>
        </authorList>
    </citation>
    <scope>NUCLEOTIDE SEQUENCE [LARGE SCALE GENOMIC DNA]</scope>
    <source>
        <strain evidence="2 3">DSM 15201</strain>
    </source>
</reference>
<dbReference type="NCBIfam" id="TIGR03382">
    <property type="entry name" value="GC_trans_RRR"/>
    <property type="match status" value="1"/>
</dbReference>
<feature type="region of interest" description="Disordered" evidence="1">
    <location>
        <begin position="492"/>
        <end position="573"/>
    </location>
</feature>
<dbReference type="InterPro" id="IPR017756">
    <property type="entry name" value="TM_Gly-Cys-Arg_CS"/>
</dbReference>
<feature type="compositionally biased region" description="Gly residues" evidence="1">
    <location>
        <begin position="527"/>
        <end position="561"/>
    </location>
</feature>
<sequence>MRFSVTAKGGIVSIGNTLGLAKQTGANGPGTRDSIGTFLTPDPLLIDNQPANPGNPWSAGTTWDWQLNSSSAVLELPEDSSGIEILYAELVWGGSYLHGAEDVSAHLGVAVTLAANGMTFDAVPSPQTAVTLAEIGGGGLEINYYMRSAEVTEFVADQLSATFTVTGVPATQDSSVDTLNAAGWSLVVVYRTSHASIRNLSVFVGGQFVDEGATVDYLVSGFCTPPQGKVEAVAVISALEGDAHRTGDTFQIAATGQGPFAQLSGPNNPANNFFASQVNGGDGMIDPLGSSGDANHDALAGQNVVGGRQGWDVTTVALSSANNQLSNGQTSAVLRAVTTDDSFMPVLAGLAIDVSAPDFEGSTAVEVAPLLIGVGEQSTITMTLVNEGEVGATALWFTAPLGQGLELVSFSLDDVPGDANQQPVDTADLVTGVELGDMGPGVGRTVTMVVQAVGKPKLPDGWFIPAIWTFDYVTCVGQDPLSEQSFAFVDIGFAGGGEDEGGGDGDGDGDGSGDGDGDGEPAETGGADAGTGTDGGGGGGESGDGAGTGFGDGTGGAGLGESDGCNCQSDGPPTSLLGLAGLLGLLGLRRRRPA</sequence>
<dbReference type="NCBIfam" id="TIGR03901">
    <property type="entry name" value="MYXO-CTERM"/>
    <property type="match status" value="1"/>
</dbReference>
<dbReference type="PANTHER" id="PTHR34819">
    <property type="entry name" value="LARGE CYSTEINE-RICH PERIPLASMIC PROTEIN OMCB"/>
    <property type="match status" value="1"/>
</dbReference>
<evidence type="ECO:0000313" key="2">
    <source>
        <dbReference type="EMBL" id="KIG13551.1"/>
    </source>
</evidence>
<dbReference type="Proteomes" id="UP000031599">
    <property type="component" value="Unassembled WGS sequence"/>
</dbReference>
<feature type="compositionally biased region" description="Acidic residues" evidence="1">
    <location>
        <begin position="497"/>
        <end position="521"/>
    </location>
</feature>
<comment type="caution">
    <text evidence="2">The sequence shown here is derived from an EMBL/GenBank/DDBJ whole genome shotgun (WGS) entry which is preliminary data.</text>
</comment>
<proteinExistence type="predicted"/>
<dbReference type="InterPro" id="IPR051172">
    <property type="entry name" value="Chlamydia_OmcB"/>
</dbReference>
<dbReference type="EMBL" id="JMCC02000092">
    <property type="protein sequence ID" value="KIG13551.1"/>
    <property type="molecule type" value="Genomic_DNA"/>
</dbReference>
<organism evidence="2 3">
    <name type="scientific">Enhygromyxa salina</name>
    <dbReference type="NCBI Taxonomy" id="215803"/>
    <lineage>
        <taxon>Bacteria</taxon>
        <taxon>Pseudomonadati</taxon>
        <taxon>Myxococcota</taxon>
        <taxon>Polyangia</taxon>
        <taxon>Nannocystales</taxon>
        <taxon>Nannocystaceae</taxon>
        <taxon>Enhygromyxa</taxon>
    </lineage>
</organism>